<sequence>MWDEFGAAQIYHEQTLAYVRYKLGIDPTPPQLTNRIILNFAPAGDACKIPSIDEFWHYRLRNSAVTVFLAPNEYSWENMRLPTGFHADKDVKSSIEYVNTIISATNDLLSLKKEVQRDAIDSLIPIIFHHMGDIQLAVDEVVAFRAAEVVNLDTAAASSFERYEAEDKGIRRQVKNFVDGCKHYVTRNLT</sequence>
<dbReference type="EMBL" id="ML977769">
    <property type="protein sequence ID" value="KAF1992842.1"/>
    <property type="molecule type" value="Genomic_DNA"/>
</dbReference>
<name>A0A6A5VSP6_9PLEO</name>
<protein>
    <recommendedName>
        <fullName evidence="3">Terpenoid synthase</fullName>
    </recommendedName>
</protein>
<dbReference type="InterPro" id="IPR008949">
    <property type="entry name" value="Isoprenoid_synthase_dom_sf"/>
</dbReference>
<accession>A0A6A5VSP6</accession>
<reference evidence="1" key="1">
    <citation type="journal article" date="2020" name="Stud. Mycol.">
        <title>101 Dothideomycetes genomes: a test case for predicting lifestyles and emergence of pathogens.</title>
        <authorList>
            <person name="Haridas S."/>
            <person name="Albert R."/>
            <person name="Binder M."/>
            <person name="Bloem J."/>
            <person name="Labutti K."/>
            <person name="Salamov A."/>
            <person name="Andreopoulos B."/>
            <person name="Baker S."/>
            <person name="Barry K."/>
            <person name="Bills G."/>
            <person name="Bluhm B."/>
            <person name="Cannon C."/>
            <person name="Castanera R."/>
            <person name="Culley D."/>
            <person name="Daum C."/>
            <person name="Ezra D."/>
            <person name="Gonzalez J."/>
            <person name="Henrissat B."/>
            <person name="Kuo A."/>
            <person name="Liang C."/>
            <person name="Lipzen A."/>
            <person name="Lutzoni F."/>
            <person name="Magnuson J."/>
            <person name="Mondo S."/>
            <person name="Nolan M."/>
            <person name="Ohm R."/>
            <person name="Pangilinan J."/>
            <person name="Park H.-J."/>
            <person name="Ramirez L."/>
            <person name="Alfaro M."/>
            <person name="Sun H."/>
            <person name="Tritt A."/>
            <person name="Yoshinaga Y."/>
            <person name="Zwiers L.-H."/>
            <person name="Turgeon B."/>
            <person name="Goodwin S."/>
            <person name="Spatafora J."/>
            <person name="Crous P."/>
            <person name="Grigoriev I."/>
        </authorList>
    </citation>
    <scope>NUCLEOTIDE SEQUENCE</scope>
    <source>
        <strain evidence="1">CBS 123094</strain>
    </source>
</reference>
<dbReference type="AlphaFoldDB" id="A0A6A5VSP6"/>
<dbReference type="Gene3D" id="1.10.600.10">
    <property type="entry name" value="Farnesyl Diphosphate Synthase"/>
    <property type="match status" value="1"/>
</dbReference>
<evidence type="ECO:0008006" key="3">
    <source>
        <dbReference type="Google" id="ProtNLM"/>
    </source>
</evidence>
<dbReference type="OrthoDB" id="2861623at2759"/>
<dbReference type="Proteomes" id="UP000799779">
    <property type="component" value="Unassembled WGS sequence"/>
</dbReference>
<organism evidence="1 2">
    <name type="scientific">Amniculicola lignicola CBS 123094</name>
    <dbReference type="NCBI Taxonomy" id="1392246"/>
    <lineage>
        <taxon>Eukaryota</taxon>
        <taxon>Fungi</taxon>
        <taxon>Dikarya</taxon>
        <taxon>Ascomycota</taxon>
        <taxon>Pezizomycotina</taxon>
        <taxon>Dothideomycetes</taxon>
        <taxon>Pleosporomycetidae</taxon>
        <taxon>Pleosporales</taxon>
        <taxon>Amniculicolaceae</taxon>
        <taxon>Amniculicola</taxon>
    </lineage>
</organism>
<dbReference type="SUPFAM" id="SSF48576">
    <property type="entry name" value="Terpenoid synthases"/>
    <property type="match status" value="1"/>
</dbReference>
<evidence type="ECO:0000313" key="2">
    <source>
        <dbReference type="Proteomes" id="UP000799779"/>
    </source>
</evidence>
<gene>
    <name evidence="1" type="ORF">P154DRAFT_549883</name>
</gene>
<keyword evidence="2" id="KW-1185">Reference proteome</keyword>
<dbReference type="Pfam" id="PF19086">
    <property type="entry name" value="Terpene_syn_C_2"/>
    <property type="match status" value="1"/>
</dbReference>
<proteinExistence type="predicted"/>
<evidence type="ECO:0000313" key="1">
    <source>
        <dbReference type="EMBL" id="KAF1992842.1"/>
    </source>
</evidence>